<dbReference type="Pfam" id="PF00589">
    <property type="entry name" value="Phage_integrase"/>
    <property type="match status" value="1"/>
</dbReference>
<dbReference type="InterPro" id="IPR013762">
    <property type="entry name" value="Integrase-like_cat_sf"/>
</dbReference>
<name>D3VA00_XENNA</name>
<dbReference type="GO" id="GO:0003677">
    <property type="term" value="F:DNA binding"/>
    <property type="evidence" value="ECO:0007669"/>
    <property type="project" value="InterPro"/>
</dbReference>
<dbReference type="KEGG" id="xne:XNC1_3528"/>
<keyword evidence="4" id="KW-1185">Reference proteome</keyword>
<gene>
    <name evidence="3" type="ordered locus">XNC1_3528</name>
</gene>
<evidence type="ECO:0000313" key="3">
    <source>
        <dbReference type="EMBL" id="CBJ91564.1"/>
    </source>
</evidence>
<dbReference type="InterPro" id="IPR011010">
    <property type="entry name" value="DNA_brk_join_enz"/>
</dbReference>
<dbReference type="InterPro" id="IPR002104">
    <property type="entry name" value="Integrase_catalytic"/>
</dbReference>
<reference evidence="3 4" key="1">
    <citation type="journal article" date="2011" name="PLoS ONE">
        <title>The entomopathogenic bacterial endosymbionts xenorhabdus and photorhabdus: convergent lifestyles from divergent genomes.</title>
        <authorList>
            <person name="Chaston J.M."/>
            <person name="Suen G."/>
            <person name="Tucker S.L."/>
            <person name="Andersen A.W."/>
            <person name="Bhasin A."/>
            <person name="Bode E."/>
            <person name="Bode H.B."/>
            <person name="Brachmann A.O."/>
            <person name="Cowles C.E."/>
            <person name="Cowles K.N."/>
            <person name="Darby C."/>
            <person name="de Leon L."/>
            <person name="Drace K."/>
            <person name="Du Z."/>
            <person name="Givaudan A."/>
            <person name="Herbert Tran E.E."/>
            <person name="Jewell K.A."/>
            <person name="Knack J.J."/>
            <person name="Krasomil-Osterfeld K.C."/>
            <person name="Kukor R."/>
            <person name="Lanois A."/>
            <person name="Latreille P."/>
            <person name="Leimgruber N.K."/>
            <person name="Lipke C.M."/>
            <person name="Liu R."/>
            <person name="Lu X."/>
            <person name="Martens E.C."/>
            <person name="Marri P.R."/>
            <person name="Medigue C."/>
            <person name="Menard M.L."/>
            <person name="Miller N.M."/>
            <person name="Morales-Soto N."/>
            <person name="Norton S."/>
            <person name="Ogier J.C."/>
            <person name="Orchard S.S."/>
            <person name="Park D."/>
            <person name="Park Y."/>
            <person name="Qurollo B.A."/>
            <person name="Sugar D.R."/>
            <person name="Richards G.R."/>
            <person name="Rouy Z."/>
            <person name="Slominski B."/>
            <person name="Slominski K."/>
            <person name="Snyder H."/>
            <person name="Tjaden B.C."/>
            <person name="van der Hoeven R."/>
            <person name="Welch R.D."/>
            <person name="Wheeler C."/>
            <person name="Xiang B."/>
            <person name="Barbazuk B."/>
            <person name="Gaudriault S."/>
            <person name="Goodner B."/>
            <person name="Slater S.C."/>
            <person name="Forst S."/>
            <person name="Goldman B.S."/>
            <person name="Goodrich-Blair H."/>
        </authorList>
    </citation>
    <scope>NUCLEOTIDE SEQUENCE [LARGE SCALE GENOMIC DNA]</scope>
    <source>
        <strain evidence="4">ATCC 19061 / DSM 3370 / CCUG 14189 / LMG 1036 / NCIMB 9965 / AN6</strain>
    </source>
</reference>
<sequence length="95" mass="11171">MSTLFRTGQEKQQLRSFFRRLSRECDFAVSPHRFRHTMASTLMKSPDRNLPLVKRLLGHRNVATTMEYIDLDMEVTGKALERELGLYTDRSDVHE</sequence>
<accession>D3VA00</accession>
<feature type="domain" description="Tyr recombinase" evidence="2">
    <location>
        <begin position="1"/>
        <end position="81"/>
    </location>
</feature>
<dbReference type="GO" id="GO:0015074">
    <property type="term" value="P:DNA integration"/>
    <property type="evidence" value="ECO:0007669"/>
    <property type="project" value="InterPro"/>
</dbReference>
<dbReference type="EMBL" id="FN667742">
    <property type="protein sequence ID" value="CBJ91564.1"/>
    <property type="molecule type" value="Genomic_DNA"/>
</dbReference>
<evidence type="ECO:0000313" key="4">
    <source>
        <dbReference type="Proteomes" id="UP000008075"/>
    </source>
</evidence>
<protein>
    <recommendedName>
        <fullName evidence="2">Tyr recombinase domain-containing protein</fullName>
    </recommendedName>
</protein>
<evidence type="ECO:0000259" key="2">
    <source>
        <dbReference type="PROSITE" id="PS51898"/>
    </source>
</evidence>
<dbReference type="eggNOG" id="COG4973">
    <property type="taxonomic scope" value="Bacteria"/>
</dbReference>
<dbReference type="HOGENOM" id="CLU_2372049_0_0_6"/>
<organism evidence="3 4">
    <name type="scientific">Xenorhabdus nematophila (strain ATCC 19061 / DSM 3370 / CCUG 14189 / LMG 1036 / NCIMB 9965 / AN6)</name>
    <dbReference type="NCBI Taxonomy" id="406817"/>
    <lineage>
        <taxon>Bacteria</taxon>
        <taxon>Pseudomonadati</taxon>
        <taxon>Pseudomonadota</taxon>
        <taxon>Gammaproteobacteria</taxon>
        <taxon>Enterobacterales</taxon>
        <taxon>Morganellaceae</taxon>
        <taxon>Xenorhabdus</taxon>
    </lineage>
</organism>
<keyword evidence="1" id="KW-0233">DNA recombination</keyword>
<dbReference type="SUPFAM" id="SSF56349">
    <property type="entry name" value="DNA breaking-rejoining enzymes"/>
    <property type="match status" value="1"/>
</dbReference>
<dbReference type="STRING" id="406817.XNC1_3528"/>
<dbReference type="GO" id="GO:0006310">
    <property type="term" value="P:DNA recombination"/>
    <property type="evidence" value="ECO:0007669"/>
    <property type="project" value="UniProtKB-KW"/>
</dbReference>
<dbReference type="CDD" id="cd00397">
    <property type="entry name" value="DNA_BRE_C"/>
    <property type="match status" value="1"/>
</dbReference>
<dbReference type="PROSITE" id="PS51898">
    <property type="entry name" value="TYR_RECOMBINASE"/>
    <property type="match status" value="1"/>
</dbReference>
<proteinExistence type="predicted"/>
<dbReference type="Proteomes" id="UP000008075">
    <property type="component" value="Chromosome"/>
</dbReference>
<dbReference type="Gene3D" id="1.10.443.10">
    <property type="entry name" value="Intergrase catalytic core"/>
    <property type="match status" value="1"/>
</dbReference>
<dbReference type="AlphaFoldDB" id="D3VA00"/>
<evidence type="ECO:0000256" key="1">
    <source>
        <dbReference type="ARBA" id="ARBA00023172"/>
    </source>
</evidence>